<feature type="short sequence motif" description="Meso-diaminopimelate recognition motif" evidence="7">
    <location>
        <begin position="434"/>
        <end position="437"/>
    </location>
</feature>
<dbReference type="UniPathway" id="UPA00219"/>
<feature type="binding site" evidence="7">
    <location>
        <position position="494"/>
    </location>
    <ligand>
        <name>meso-2,6-diaminopimelate</name>
        <dbReference type="ChEBI" id="CHEBI:57791"/>
    </ligand>
</feature>
<keyword evidence="2 7" id="KW-0132">Cell division</keyword>
<feature type="binding site" evidence="7">
    <location>
        <position position="410"/>
    </location>
    <ligand>
        <name>meso-2,6-diaminopimelate</name>
        <dbReference type="ChEBI" id="CHEBI:57791"/>
    </ligand>
</feature>
<dbReference type="NCBIfam" id="TIGR01085">
    <property type="entry name" value="murE"/>
    <property type="match status" value="1"/>
</dbReference>
<comment type="PTM">
    <text evidence="7">Carboxylation is probably crucial for Mg(2+) binding and, consequently, for the gamma-phosphate positioning of ATP.</text>
</comment>
<dbReference type="NCBIfam" id="NF001126">
    <property type="entry name" value="PRK00139.1-4"/>
    <property type="match status" value="1"/>
</dbReference>
<feature type="binding site" evidence="7">
    <location>
        <position position="498"/>
    </location>
    <ligand>
        <name>meso-2,6-diaminopimelate</name>
        <dbReference type="ChEBI" id="CHEBI:57791"/>
    </ligand>
</feature>
<evidence type="ECO:0000256" key="4">
    <source>
        <dbReference type="ARBA" id="ARBA00022984"/>
    </source>
</evidence>
<evidence type="ECO:0000259" key="9">
    <source>
        <dbReference type="Pfam" id="PF01225"/>
    </source>
</evidence>
<keyword evidence="7 12" id="KW-0436">Ligase</keyword>
<keyword evidence="4 7" id="KW-0573">Peptidoglycan synthesis</keyword>
<dbReference type="HAMAP" id="MF_00208">
    <property type="entry name" value="MurE"/>
    <property type="match status" value="1"/>
</dbReference>
<feature type="binding site" evidence="7">
    <location>
        <begin position="132"/>
        <end position="138"/>
    </location>
    <ligand>
        <name>ATP</name>
        <dbReference type="ChEBI" id="CHEBI:30616"/>
    </ligand>
</feature>
<dbReference type="SUPFAM" id="SSF53244">
    <property type="entry name" value="MurD-like peptide ligases, peptide-binding domain"/>
    <property type="match status" value="1"/>
</dbReference>
<keyword evidence="7" id="KW-0067">ATP-binding</keyword>
<dbReference type="PANTHER" id="PTHR23135:SF4">
    <property type="entry name" value="UDP-N-ACETYLMURAMOYL-L-ALANYL-D-GLUTAMATE--2,6-DIAMINOPIMELATE LIGASE MURE HOMOLOG, CHLOROPLASTIC"/>
    <property type="match status" value="1"/>
</dbReference>
<evidence type="ECO:0000256" key="1">
    <source>
        <dbReference type="ARBA" id="ARBA00005898"/>
    </source>
</evidence>
<feature type="binding site" evidence="7">
    <location>
        <begin position="174"/>
        <end position="175"/>
    </location>
    <ligand>
        <name>UDP-N-acetyl-alpha-D-muramoyl-L-alanyl-D-glutamate</name>
        <dbReference type="ChEBI" id="CHEBI:83900"/>
    </ligand>
</feature>
<dbReference type="GO" id="GO:0051301">
    <property type="term" value="P:cell division"/>
    <property type="evidence" value="ECO:0007669"/>
    <property type="project" value="UniProtKB-KW"/>
</dbReference>
<dbReference type="InterPro" id="IPR036615">
    <property type="entry name" value="Mur_ligase_C_dom_sf"/>
</dbReference>
<dbReference type="Pfam" id="PF08245">
    <property type="entry name" value="Mur_ligase_M"/>
    <property type="match status" value="1"/>
</dbReference>
<dbReference type="InterPro" id="IPR000713">
    <property type="entry name" value="Mur_ligase_N"/>
</dbReference>
<comment type="cofactor">
    <cofactor evidence="7">
        <name>Mg(2+)</name>
        <dbReference type="ChEBI" id="CHEBI:18420"/>
    </cofactor>
</comment>
<dbReference type="GO" id="GO:0009252">
    <property type="term" value="P:peptidoglycan biosynthetic process"/>
    <property type="evidence" value="ECO:0007669"/>
    <property type="project" value="UniProtKB-UniRule"/>
</dbReference>
<dbReference type="RefSeq" id="WP_170195835.1">
    <property type="nucleotide sequence ID" value="NZ_JABBNB010000022.1"/>
</dbReference>
<comment type="function">
    <text evidence="7">Catalyzes the addition of meso-diaminopimelic acid to the nucleotide precursor UDP-N-acetylmuramoyl-L-alanyl-D-glutamate (UMAG) in the biosynthesis of bacterial cell-wall peptidoglycan.</text>
</comment>
<evidence type="ECO:0000256" key="6">
    <source>
        <dbReference type="ARBA" id="ARBA00023316"/>
    </source>
</evidence>
<keyword evidence="3 7" id="KW-0133">Cell shape</keyword>
<comment type="caution">
    <text evidence="12">The sequence shown here is derived from an EMBL/GenBank/DDBJ whole genome shotgun (WGS) entry which is preliminary data.</text>
</comment>
<evidence type="ECO:0000256" key="2">
    <source>
        <dbReference type="ARBA" id="ARBA00022618"/>
    </source>
</evidence>
<dbReference type="GO" id="GO:0008360">
    <property type="term" value="P:regulation of cell shape"/>
    <property type="evidence" value="ECO:0007669"/>
    <property type="project" value="UniProtKB-KW"/>
</dbReference>
<dbReference type="Proteomes" id="UP000550729">
    <property type="component" value="Unassembled WGS sequence"/>
</dbReference>
<dbReference type="SUPFAM" id="SSF63418">
    <property type="entry name" value="MurE/MurF N-terminal domain"/>
    <property type="match status" value="1"/>
</dbReference>
<comment type="subcellular location">
    <subcellularLocation>
        <location evidence="7 8">Cytoplasm</location>
    </subcellularLocation>
</comment>
<feature type="binding site" evidence="7">
    <location>
        <begin position="434"/>
        <end position="437"/>
    </location>
    <ligand>
        <name>meso-2,6-diaminopimelate</name>
        <dbReference type="ChEBI" id="CHEBI:57791"/>
    </ligand>
</feature>
<sequence length="677" mass="69597">MSQSQQSGPIRPQRVTPTRVGELASSIDAEVIGSPDTTVAGVNLRAQSIVPGELFAALPGTRVHGARFAADAVLAGARAIFTDPAGRALLPTDLPDTVAILVHPDPRSVLGELSSTIYGDPSGALTLIGITGTSGKTTTAFMVESILLAAGRSVGLLGTVATRINGVAQPSSLTTPEAPDLQALFAAMVEQGVDTVVMEVSSHALSLGRVAGSRFDVGAFTNLSQDHLDFHPTMEDYFAAKALLFQPDSTPGGGTPLHARRSVVCVDDAWGARMAQIASSPVTVSTGDTPAQWTAGESVVADDGTQTVRVTSREGDELALTLPVPGRFNVANALVALAITRSVGVAFDAITAGLAAVSVPGRLQRIDEGQQFLAVVDYAHKPAALEAVIATLRAQTAGRIAVVVGAGGDRDTDKRAKMGAAAARGAELVVITDDNPRTEDPAMIRAAVYGGAVDVAARDRPASAEPIRNVGDRAAAITEAVAWARPGDVVLIAGKGHEAGQEINGVKHPFDDRLVVAEALRAAARPGEVATVADAGKLVRRLVADAADAGVGSAHRERGARTWLILGELAPDAGADEQQTVVDHDRLGRLAVRLAVDKILAVGSSRAVRALHQGAVMEGSWGEEAVLALDAEQARDLLRSDPDWQPATGDMVALAGPGAVTGLTAELTAAGLVVLTT</sequence>
<evidence type="ECO:0000256" key="3">
    <source>
        <dbReference type="ARBA" id="ARBA00022960"/>
    </source>
</evidence>
<dbReference type="InterPro" id="IPR036565">
    <property type="entry name" value="Mur-like_cat_sf"/>
</dbReference>
<dbReference type="GO" id="GO:0005524">
    <property type="term" value="F:ATP binding"/>
    <property type="evidence" value="ECO:0007669"/>
    <property type="project" value="UniProtKB-UniRule"/>
</dbReference>
<dbReference type="Gene3D" id="3.40.1190.10">
    <property type="entry name" value="Mur-like, catalytic domain"/>
    <property type="match status" value="1"/>
</dbReference>
<feature type="binding site" evidence="7">
    <location>
        <position position="209"/>
    </location>
    <ligand>
        <name>UDP-N-acetyl-alpha-D-muramoyl-L-alanyl-D-glutamate</name>
        <dbReference type="ChEBI" id="CHEBI:83900"/>
    </ligand>
</feature>
<dbReference type="EC" id="6.3.2.13" evidence="7"/>
<dbReference type="NCBIfam" id="NF001124">
    <property type="entry name" value="PRK00139.1-2"/>
    <property type="match status" value="1"/>
</dbReference>
<dbReference type="Pfam" id="PF02875">
    <property type="entry name" value="Mur_ligase_C"/>
    <property type="match status" value="1"/>
</dbReference>
<keyword evidence="7" id="KW-0963">Cytoplasm</keyword>
<keyword evidence="6 7" id="KW-0961">Cell wall biogenesis/degradation</keyword>
<dbReference type="GO" id="GO:0008765">
    <property type="term" value="F:UDP-N-acetylmuramoylalanyl-D-glutamate-2,6-diaminopimelate ligase activity"/>
    <property type="evidence" value="ECO:0007669"/>
    <property type="project" value="UniProtKB-UniRule"/>
</dbReference>
<dbReference type="SUPFAM" id="SSF53623">
    <property type="entry name" value="MurD-like peptide ligases, catalytic domain"/>
    <property type="match status" value="1"/>
</dbReference>
<dbReference type="InterPro" id="IPR005761">
    <property type="entry name" value="UDP-N-AcMur-Glu-dNH2Pim_ligase"/>
</dbReference>
<dbReference type="EMBL" id="JABBNB010000022">
    <property type="protein sequence ID" value="NMO03326.1"/>
    <property type="molecule type" value="Genomic_DNA"/>
</dbReference>
<dbReference type="InterPro" id="IPR013221">
    <property type="entry name" value="Mur_ligase_cen"/>
</dbReference>
<keyword evidence="5 7" id="KW-0131">Cell cycle</keyword>
<evidence type="ECO:0000259" key="11">
    <source>
        <dbReference type="Pfam" id="PF08245"/>
    </source>
</evidence>
<dbReference type="AlphaFoldDB" id="A0A848KXJ0"/>
<accession>A0A848KXJ0</accession>
<evidence type="ECO:0000313" key="13">
    <source>
        <dbReference type="Proteomes" id="UP000550729"/>
    </source>
</evidence>
<feature type="domain" description="Mur ligase central" evidence="11">
    <location>
        <begin position="130"/>
        <end position="339"/>
    </location>
</feature>
<feature type="binding site" evidence="7">
    <location>
        <position position="44"/>
    </location>
    <ligand>
        <name>UDP-N-acetyl-alpha-D-muramoyl-L-alanyl-D-glutamate</name>
        <dbReference type="ChEBI" id="CHEBI:83900"/>
    </ligand>
</feature>
<gene>
    <name evidence="7" type="primary">murE</name>
    <name evidence="12" type="ORF">HH308_19105</name>
</gene>
<dbReference type="Gene3D" id="3.90.190.20">
    <property type="entry name" value="Mur ligase, C-terminal domain"/>
    <property type="match status" value="1"/>
</dbReference>
<protein>
    <recommendedName>
        <fullName evidence="7">UDP-N-acetylmuramoyl-L-alanyl-D-glutamate--2,6-diaminopimelate ligase</fullName>
        <ecNumber evidence="7">6.3.2.13</ecNumber>
    </recommendedName>
    <alternativeName>
        <fullName evidence="7">Meso-A2pm-adding enzyme</fullName>
    </alternativeName>
    <alternativeName>
        <fullName evidence="7">Meso-diaminopimelate-adding enzyme</fullName>
    </alternativeName>
    <alternativeName>
        <fullName evidence="7">UDP-MurNAc-L-Ala-D-Glu:meso-diaminopimelate ligase</fullName>
    </alternativeName>
    <alternativeName>
        <fullName evidence="7">UDP-MurNAc-tripeptide synthetase</fullName>
    </alternativeName>
    <alternativeName>
        <fullName evidence="7">UDP-N-acetylmuramyl-tripeptide synthetase</fullName>
    </alternativeName>
</protein>
<feature type="modified residue" description="N6-carboxylysine" evidence="7">
    <location>
        <position position="241"/>
    </location>
</feature>
<dbReference type="InterPro" id="IPR035911">
    <property type="entry name" value="MurE/MurF_N"/>
</dbReference>
<comment type="pathway">
    <text evidence="7 8">Cell wall biogenesis; peptidoglycan biosynthesis.</text>
</comment>
<evidence type="ECO:0000259" key="10">
    <source>
        <dbReference type="Pfam" id="PF02875"/>
    </source>
</evidence>
<dbReference type="GO" id="GO:0071555">
    <property type="term" value="P:cell wall organization"/>
    <property type="evidence" value="ECO:0007669"/>
    <property type="project" value="UniProtKB-KW"/>
</dbReference>
<proteinExistence type="inferred from homology"/>
<comment type="similarity">
    <text evidence="1 7">Belongs to the MurCDEF family. MurE subfamily.</text>
</comment>
<comment type="caution">
    <text evidence="7">Lacks conserved residue(s) required for the propagation of feature annotation.</text>
</comment>
<dbReference type="PANTHER" id="PTHR23135">
    <property type="entry name" value="MUR LIGASE FAMILY MEMBER"/>
    <property type="match status" value="1"/>
</dbReference>
<evidence type="ECO:0000256" key="7">
    <source>
        <dbReference type="HAMAP-Rule" id="MF_00208"/>
    </source>
</evidence>
<evidence type="ECO:0000256" key="8">
    <source>
        <dbReference type="RuleBase" id="RU004135"/>
    </source>
</evidence>
<evidence type="ECO:0000313" key="12">
    <source>
        <dbReference type="EMBL" id="NMO03326.1"/>
    </source>
</evidence>
<reference evidence="12 13" key="1">
    <citation type="submission" date="2020-04" db="EMBL/GenBank/DDBJ databases">
        <title>Gordonia sp. nov. TBRC 11910.</title>
        <authorList>
            <person name="Suriyachadkun C."/>
        </authorList>
    </citation>
    <scope>NUCLEOTIDE SEQUENCE [LARGE SCALE GENOMIC DNA]</scope>
    <source>
        <strain evidence="12 13">TBRC 11910</strain>
    </source>
</reference>
<feature type="domain" description="Mur ligase C-terminal" evidence="10">
    <location>
        <begin position="361"/>
        <end position="496"/>
    </location>
</feature>
<evidence type="ECO:0000256" key="5">
    <source>
        <dbReference type="ARBA" id="ARBA00023306"/>
    </source>
</evidence>
<keyword evidence="7" id="KW-0547">Nucleotide-binding</keyword>
<dbReference type="Pfam" id="PF01225">
    <property type="entry name" value="Mur_ligase"/>
    <property type="match status" value="1"/>
</dbReference>
<dbReference type="GO" id="GO:0000287">
    <property type="term" value="F:magnesium ion binding"/>
    <property type="evidence" value="ECO:0007669"/>
    <property type="project" value="UniProtKB-UniRule"/>
</dbReference>
<dbReference type="InterPro" id="IPR004101">
    <property type="entry name" value="Mur_ligase_C"/>
</dbReference>
<feature type="binding site" evidence="7">
    <location>
        <position position="201"/>
    </location>
    <ligand>
        <name>UDP-N-acetyl-alpha-D-muramoyl-L-alanyl-D-glutamate</name>
        <dbReference type="ChEBI" id="CHEBI:83900"/>
    </ligand>
</feature>
<keyword evidence="7" id="KW-0460">Magnesium</keyword>
<comment type="catalytic activity">
    <reaction evidence="7">
        <text>UDP-N-acetyl-alpha-D-muramoyl-L-alanyl-D-glutamate + meso-2,6-diaminopimelate + ATP = UDP-N-acetyl-alpha-D-muramoyl-L-alanyl-gamma-D-glutamyl-meso-2,6-diaminopimelate + ADP + phosphate + H(+)</text>
        <dbReference type="Rhea" id="RHEA:23676"/>
        <dbReference type="ChEBI" id="CHEBI:15378"/>
        <dbReference type="ChEBI" id="CHEBI:30616"/>
        <dbReference type="ChEBI" id="CHEBI:43474"/>
        <dbReference type="ChEBI" id="CHEBI:57791"/>
        <dbReference type="ChEBI" id="CHEBI:83900"/>
        <dbReference type="ChEBI" id="CHEBI:83905"/>
        <dbReference type="ChEBI" id="CHEBI:456216"/>
        <dbReference type="EC" id="6.3.2.13"/>
    </reaction>
</comment>
<dbReference type="Gene3D" id="3.40.1390.10">
    <property type="entry name" value="MurE/MurF, N-terminal domain"/>
    <property type="match status" value="1"/>
</dbReference>
<keyword evidence="13" id="KW-1185">Reference proteome</keyword>
<feature type="domain" description="Mur ligase N-terminal catalytic" evidence="9">
    <location>
        <begin position="39"/>
        <end position="116"/>
    </location>
</feature>
<dbReference type="GO" id="GO:0005737">
    <property type="term" value="C:cytoplasm"/>
    <property type="evidence" value="ECO:0007669"/>
    <property type="project" value="UniProtKB-SubCell"/>
</dbReference>
<name>A0A848KXJ0_9ACTN</name>
<organism evidence="12 13">
    <name type="scientific">Gordonia asplenii</name>
    <dbReference type="NCBI Taxonomy" id="2725283"/>
    <lineage>
        <taxon>Bacteria</taxon>
        <taxon>Bacillati</taxon>
        <taxon>Actinomycetota</taxon>
        <taxon>Actinomycetes</taxon>
        <taxon>Mycobacteriales</taxon>
        <taxon>Gordoniaceae</taxon>
        <taxon>Gordonia</taxon>
    </lineage>
</organism>